<reference evidence="4 5" key="1">
    <citation type="submission" date="2015-09" db="EMBL/GenBank/DDBJ databases">
        <title>Draft genome sequence of Hydrogenibacillus schlegelii DSM 2000.</title>
        <authorList>
            <person name="Hemp J."/>
        </authorList>
    </citation>
    <scope>NUCLEOTIDE SEQUENCE [LARGE SCALE GENOMIC DNA]</scope>
    <source>
        <strain evidence="4 5">MA 48</strain>
    </source>
</reference>
<feature type="domain" description="DUF3048" evidence="2">
    <location>
        <begin position="70"/>
        <end position="212"/>
    </location>
</feature>
<name>A0A179IMG6_HYDSH</name>
<dbReference type="OrthoDB" id="9779102at2"/>
<evidence type="ECO:0000313" key="5">
    <source>
        <dbReference type="Proteomes" id="UP000243024"/>
    </source>
</evidence>
<evidence type="ECO:0000256" key="1">
    <source>
        <dbReference type="SAM" id="MobiDB-lite"/>
    </source>
</evidence>
<accession>A0A179IMG6</accession>
<dbReference type="Gene3D" id="3.50.90.10">
    <property type="entry name" value="YerB-like"/>
    <property type="match status" value="1"/>
</dbReference>
<evidence type="ECO:0008006" key="6">
    <source>
        <dbReference type="Google" id="ProtNLM"/>
    </source>
</evidence>
<feature type="compositionally biased region" description="Low complexity" evidence="1">
    <location>
        <begin position="364"/>
        <end position="373"/>
    </location>
</feature>
<dbReference type="InterPro" id="IPR021416">
    <property type="entry name" value="DUF3048_N"/>
</dbReference>
<gene>
    <name evidence="4" type="ORF">SA87_01580</name>
</gene>
<dbReference type="EMBL" id="JXBB01000060">
    <property type="protein sequence ID" value="OAR03443.1"/>
    <property type="molecule type" value="Genomic_DNA"/>
</dbReference>
<comment type="caution">
    <text evidence="4">The sequence shown here is derived from an EMBL/GenBank/DDBJ whole genome shotgun (WGS) entry which is preliminary data.</text>
</comment>
<dbReference type="InterPro" id="IPR023158">
    <property type="entry name" value="YerB-like_sf"/>
</dbReference>
<dbReference type="STRING" id="1484.SA87_01580"/>
<dbReference type="RefSeq" id="WP_066203221.1">
    <property type="nucleotide sequence ID" value="NZ_CBCSAS010000017.1"/>
</dbReference>
<dbReference type="AlphaFoldDB" id="A0A179IMG6"/>
<dbReference type="Pfam" id="PF17479">
    <property type="entry name" value="DUF3048_C"/>
    <property type="match status" value="1"/>
</dbReference>
<evidence type="ECO:0000313" key="4">
    <source>
        <dbReference type="EMBL" id="OAR03443.1"/>
    </source>
</evidence>
<sequence>MLAERHRSIRRLVRTLSLGALSLIVLLAGCRSRPASEPEAPPADGPAVRAPAPEEKGGDAAVGKPYVSPLTGLPTDAAPGRRAIVAIIENSPEARPQSGLDRADVVYELLAEGGIPRFAAVYQTADAGTIGPIRSIRPYFIRLADGFDAVMVHAGGSPEALKTIADRGLPSLNGLLGEADPYFWRASFRKAPHNLYTSLENVRAMMDKKHYRDTGTVPGFRFLVDPWTGPGRPVGSPADELLVRYNPSYRVTYTYDAESRTYRRAINGQPHSDLETGKPLTATNILVLFARHRILDSAGRLAIDLDGGGRGVFVSLGRAVPVTWENVRGVLRAYTEDRAEIAFAPGQTWVEVVPDVGATVQYRGAGEAPDGGAPADGGGAASRP</sequence>
<feature type="compositionally biased region" description="Gly residues" evidence="1">
    <location>
        <begin position="374"/>
        <end position="384"/>
    </location>
</feature>
<feature type="region of interest" description="Disordered" evidence="1">
    <location>
        <begin position="363"/>
        <end position="384"/>
    </location>
</feature>
<feature type="region of interest" description="Disordered" evidence="1">
    <location>
        <begin position="34"/>
        <end position="64"/>
    </location>
</feature>
<evidence type="ECO:0000259" key="3">
    <source>
        <dbReference type="Pfam" id="PF17479"/>
    </source>
</evidence>
<evidence type="ECO:0000259" key="2">
    <source>
        <dbReference type="Pfam" id="PF11258"/>
    </source>
</evidence>
<dbReference type="Proteomes" id="UP000243024">
    <property type="component" value="Unassembled WGS sequence"/>
</dbReference>
<feature type="domain" description="DUF3048" evidence="3">
    <location>
        <begin position="243"/>
        <end position="350"/>
    </location>
</feature>
<organism evidence="4 5">
    <name type="scientific">Hydrogenibacillus schlegelii</name>
    <name type="common">Bacillus schlegelii</name>
    <dbReference type="NCBI Taxonomy" id="1484"/>
    <lineage>
        <taxon>Bacteria</taxon>
        <taxon>Bacillati</taxon>
        <taxon>Bacillota</taxon>
        <taxon>Bacilli</taxon>
        <taxon>Bacillales</taxon>
        <taxon>Bacillales Family X. Incertae Sedis</taxon>
        <taxon>Hydrogenibacillus</taxon>
    </lineage>
</organism>
<dbReference type="SUPFAM" id="SSF159774">
    <property type="entry name" value="YerB-like"/>
    <property type="match status" value="1"/>
</dbReference>
<dbReference type="Pfam" id="PF11258">
    <property type="entry name" value="DUF3048"/>
    <property type="match status" value="1"/>
</dbReference>
<protein>
    <recommendedName>
        <fullName evidence="6">Lipoprotein YerB</fullName>
    </recommendedName>
</protein>
<proteinExistence type="predicted"/>
<dbReference type="InterPro" id="IPR035328">
    <property type="entry name" value="DUF3048_C"/>
</dbReference>
<keyword evidence="5" id="KW-1185">Reference proteome</keyword>
<dbReference type="PROSITE" id="PS51257">
    <property type="entry name" value="PROKAR_LIPOPROTEIN"/>
    <property type="match status" value="1"/>
</dbReference>